<feature type="region of interest" description="Disordered" evidence="2">
    <location>
        <begin position="301"/>
        <end position="320"/>
    </location>
</feature>
<evidence type="ECO:0000313" key="4">
    <source>
        <dbReference type="Proteomes" id="UP000516437"/>
    </source>
</evidence>
<keyword evidence="4" id="KW-1185">Reference proteome</keyword>
<sequence length="434" mass="47608">MGCAVMWPMYLGLECQLSLKEFLWFYTPIRSTQVDRFWYFRPRNQGVSPITSYRTPIKVGTIVIFLYLVLDGSVSLVRIVKVSLPCVGFWVVPDQYRRDIKGLTPLEQAHVDAILEVGSIDWNALVCRENEGLEDVSPMLSPTSGVRTEIPVPAVKVIREIETPFFSVLLMAPPGHGELPSSSRISNQSGTLTSERLEANEGDRPLAPAGFQYAVLLSDSAYSGGLDLSEAAGGVEVHSGTISSSGALPSITLLVMETPLEEPRTSGAVVIGDSGISTLDLANESTTPAVNVAGGSAVLSVPSGDVEESDSEPSALPSWRSRPYAQPLLNEEMMEDALRALRHAKIDRLTRSLSHCVSLVAALDAVELKHDEELESSRLELRKLEGDLESQRKLVEELRTVSRGTHLQMQTYEARVMDLERDIAFRDTEVAELR</sequence>
<proteinExistence type="predicted"/>
<comment type="caution">
    <text evidence="3">The sequence shown here is derived from an EMBL/GenBank/DDBJ whole genome shotgun (WGS) entry which is preliminary data.</text>
</comment>
<evidence type="ECO:0000313" key="3">
    <source>
        <dbReference type="EMBL" id="KAB1207651.1"/>
    </source>
</evidence>
<dbReference type="AlphaFoldDB" id="A0A6A1V4P7"/>
<dbReference type="OrthoDB" id="1751927at2759"/>
<reference evidence="3 4" key="1">
    <citation type="journal article" date="2019" name="Plant Biotechnol. J.">
        <title>The red bayberry genome and genetic basis of sex determination.</title>
        <authorList>
            <person name="Jia H.M."/>
            <person name="Jia H.J."/>
            <person name="Cai Q.L."/>
            <person name="Wang Y."/>
            <person name="Zhao H.B."/>
            <person name="Yang W.F."/>
            <person name="Wang G.Y."/>
            <person name="Li Y.H."/>
            <person name="Zhan D.L."/>
            <person name="Shen Y.T."/>
            <person name="Niu Q.F."/>
            <person name="Chang L."/>
            <person name="Qiu J."/>
            <person name="Zhao L."/>
            <person name="Xie H.B."/>
            <person name="Fu W.Y."/>
            <person name="Jin J."/>
            <person name="Li X.W."/>
            <person name="Jiao Y."/>
            <person name="Zhou C.C."/>
            <person name="Tu T."/>
            <person name="Chai C.Y."/>
            <person name="Gao J.L."/>
            <person name="Fan L.J."/>
            <person name="van de Weg E."/>
            <person name="Wang J.Y."/>
            <person name="Gao Z.S."/>
        </authorList>
    </citation>
    <scope>NUCLEOTIDE SEQUENCE [LARGE SCALE GENOMIC DNA]</scope>
    <source>
        <tissue evidence="3">Leaves</tissue>
    </source>
</reference>
<organism evidence="3 4">
    <name type="scientific">Morella rubra</name>
    <name type="common">Chinese bayberry</name>
    <dbReference type="NCBI Taxonomy" id="262757"/>
    <lineage>
        <taxon>Eukaryota</taxon>
        <taxon>Viridiplantae</taxon>
        <taxon>Streptophyta</taxon>
        <taxon>Embryophyta</taxon>
        <taxon>Tracheophyta</taxon>
        <taxon>Spermatophyta</taxon>
        <taxon>Magnoliopsida</taxon>
        <taxon>eudicotyledons</taxon>
        <taxon>Gunneridae</taxon>
        <taxon>Pentapetalae</taxon>
        <taxon>rosids</taxon>
        <taxon>fabids</taxon>
        <taxon>Fagales</taxon>
        <taxon>Myricaceae</taxon>
        <taxon>Morella</taxon>
    </lineage>
</organism>
<protein>
    <submittedName>
        <fullName evidence="3">Uncharacterized protein</fullName>
    </submittedName>
</protein>
<evidence type="ECO:0000256" key="1">
    <source>
        <dbReference type="SAM" id="Coils"/>
    </source>
</evidence>
<keyword evidence="1" id="KW-0175">Coiled coil</keyword>
<dbReference type="Proteomes" id="UP000516437">
    <property type="component" value="Chromosome 7"/>
</dbReference>
<gene>
    <name evidence="3" type="ORF">CJ030_MR7G000375</name>
</gene>
<evidence type="ECO:0000256" key="2">
    <source>
        <dbReference type="SAM" id="MobiDB-lite"/>
    </source>
</evidence>
<accession>A0A6A1V4P7</accession>
<dbReference type="EMBL" id="RXIC02000025">
    <property type="protein sequence ID" value="KAB1207651.1"/>
    <property type="molecule type" value="Genomic_DNA"/>
</dbReference>
<name>A0A6A1V4P7_9ROSI</name>
<feature type="coiled-coil region" evidence="1">
    <location>
        <begin position="374"/>
        <end position="401"/>
    </location>
</feature>